<organism evidence="1 2">
    <name type="scientific">Cupriavidus pauculus</name>
    <dbReference type="NCBI Taxonomy" id="82633"/>
    <lineage>
        <taxon>Bacteria</taxon>
        <taxon>Pseudomonadati</taxon>
        <taxon>Pseudomonadota</taxon>
        <taxon>Betaproteobacteria</taxon>
        <taxon>Burkholderiales</taxon>
        <taxon>Burkholderiaceae</taxon>
        <taxon>Cupriavidus</taxon>
    </lineage>
</organism>
<sequence>MYIHAMAFELPDAGIGDSAPGPKWNYRMAICFSAHRDDRLFGETLDDEEDYFTREAAEQAALFYGRSAIDILHGLR</sequence>
<protein>
    <submittedName>
        <fullName evidence="1">Uncharacterized protein</fullName>
    </submittedName>
</protein>
<dbReference type="AlphaFoldDB" id="A0A5P2HEZ7"/>
<proteinExistence type="predicted"/>
<evidence type="ECO:0000313" key="1">
    <source>
        <dbReference type="EMBL" id="QET06606.1"/>
    </source>
</evidence>
<accession>A0A5P2HEZ7</accession>
<evidence type="ECO:0000313" key="2">
    <source>
        <dbReference type="Proteomes" id="UP000322822"/>
    </source>
</evidence>
<dbReference type="EMBL" id="CP044067">
    <property type="protein sequence ID" value="QET06606.1"/>
    <property type="molecule type" value="Genomic_DNA"/>
</dbReference>
<reference evidence="1 2" key="1">
    <citation type="submission" date="2019-09" db="EMBL/GenBank/DDBJ databases">
        <title>FDA dAtabase for Regulatory Grade micrObial Sequences (FDA-ARGOS): Supporting development and validation of Infectious Disease Dx tests.</title>
        <authorList>
            <person name="Sciortino C."/>
            <person name="Tallon L."/>
            <person name="Sadzewicz L."/>
            <person name="Vavikolanu K."/>
            <person name="Mehta A."/>
            <person name="Aluvathingal J."/>
            <person name="Nadendla S."/>
            <person name="Nandy P."/>
            <person name="Geyer C."/>
            <person name="Yan Y."/>
            <person name="Sichtig H."/>
        </authorList>
    </citation>
    <scope>NUCLEOTIDE SEQUENCE [LARGE SCALE GENOMIC DNA]</scope>
    <source>
        <strain evidence="1 2">FDAARGOS_664</strain>
    </source>
</reference>
<dbReference type="Proteomes" id="UP000322822">
    <property type="component" value="Chromosome 2"/>
</dbReference>
<name>A0A5P2HEZ7_9BURK</name>
<dbReference type="OrthoDB" id="8967026at2"/>
<gene>
    <name evidence="1" type="ORF">FOB72_22045</name>
</gene>